<evidence type="ECO:0000256" key="9">
    <source>
        <dbReference type="SAM" id="Phobius"/>
    </source>
</evidence>
<dbReference type="Gene3D" id="1.20.5.1930">
    <property type="match status" value="1"/>
</dbReference>
<feature type="domain" description="Signal transduction histidine kinase subgroup 3 dimerisation and phosphoacceptor" evidence="11">
    <location>
        <begin position="233"/>
        <end position="295"/>
    </location>
</feature>
<comment type="catalytic activity">
    <reaction evidence="1">
        <text>ATP + protein L-histidine = ADP + protein N-phospho-L-histidine.</text>
        <dbReference type="EC" id="2.7.13.3"/>
    </reaction>
</comment>
<organism evidence="13 14">
    <name type="scientific">Actinocorallia longicatena</name>
    <dbReference type="NCBI Taxonomy" id="111803"/>
    <lineage>
        <taxon>Bacteria</taxon>
        <taxon>Bacillati</taxon>
        <taxon>Actinomycetota</taxon>
        <taxon>Actinomycetes</taxon>
        <taxon>Streptosporangiales</taxon>
        <taxon>Thermomonosporaceae</taxon>
        <taxon>Actinocorallia</taxon>
    </lineage>
</organism>
<evidence type="ECO:0000259" key="10">
    <source>
        <dbReference type="Pfam" id="PF02518"/>
    </source>
</evidence>
<keyword evidence="3" id="KW-0597">Phosphoprotein</keyword>
<keyword evidence="9" id="KW-0812">Transmembrane</keyword>
<evidence type="ECO:0000256" key="3">
    <source>
        <dbReference type="ARBA" id="ARBA00022553"/>
    </source>
</evidence>
<feature type="transmembrane region" description="Helical" evidence="9">
    <location>
        <begin position="170"/>
        <end position="189"/>
    </location>
</feature>
<dbReference type="Gene3D" id="3.30.565.10">
    <property type="entry name" value="Histidine kinase-like ATPase, C-terminal domain"/>
    <property type="match status" value="1"/>
</dbReference>
<evidence type="ECO:0000256" key="7">
    <source>
        <dbReference type="ARBA" id="ARBA00022840"/>
    </source>
</evidence>
<comment type="caution">
    <text evidence="13">The sequence shown here is derived from an EMBL/GenBank/DDBJ whole genome shotgun (WGS) entry which is preliminary data.</text>
</comment>
<dbReference type="EMBL" id="BAAAUV010000011">
    <property type="protein sequence ID" value="GAA3220110.1"/>
    <property type="molecule type" value="Genomic_DNA"/>
</dbReference>
<name>A0ABP6QDN5_9ACTN</name>
<evidence type="ECO:0000259" key="11">
    <source>
        <dbReference type="Pfam" id="PF07730"/>
    </source>
</evidence>
<evidence type="ECO:0000256" key="8">
    <source>
        <dbReference type="ARBA" id="ARBA00023012"/>
    </source>
</evidence>
<dbReference type="Pfam" id="PF13796">
    <property type="entry name" value="Sensor"/>
    <property type="match status" value="1"/>
</dbReference>
<evidence type="ECO:0000313" key="13">
    <source>
        <dbReference type="EMBL" id="GAA3220110.1"/>
    </source>
</evidence>
<evidence type="ECO:0000256" key="2">
    <source>
        <dbReference type="ARBA" id="ARBA00012438"/>
    </source>
</evidence>
<keyword evidence="5" id="KW-0547">Nucleotide-binding</keyword>
<dbReference type="RefSeq" id="WP_344831439.1">
    <property type="nucleotide sequence ID" value="NZ_BAAAUV010000011.1"/>
</dbReference>
<dbReference type="EC" id="2.7.13.3" evidence="2"/>
<evidence type="ECO:0000256" key="5">
    <source>
        <dbReference type="ARBA" id="ARBA00022741"/>
    </source>
</evidence>
<feature type="transmembrane region" description="Helical" evidence="9">
    <location>
        <begin position="51"/>
        <end position="71"/>
    </location>
</feature>
<dbReference type="Proteomes" id="UP001501237">
    <property type="component" value="Unassembled WGS sequence"/>
</dbReference>
<dbReference type="PANTHER" id="PTHR24421:SF10">
    <property type="entry name" value="NITRATE_NITRITE SENSOR PROTEIN NARQ"/>
    <property type="match status" value="1"/>
</dbReference>
<dbReference type="InterPro" id="IPR003594">
    <property type="entry name" value="HATPase_dom"/>
</dbReference>
<keyword evidence="9" id="KW-0472">Membrane</keyword>
<dbReference type="GO" id="GO:0016301">
    <property type="term" value="F:kinase activity"/>
    <property type="evidence" value="ECO:0007669"/>
    <property type="project" value="UniProtKB-KW"/>
</dbReference>
<dbReference type="Pfam" id="PF07730">
    <property type="entry name" value="HisKA_3"/>
    <property type="match status" value="1"/>
</dbReference>
<dbReference type="SUPFAM" id="SSF55874">
    <property type="entry name" value="ATPase domain of HSP90 chaperone/DNA topoisomerase II/histidine kinase"/>
    <property type="match status" value="1"/>
</dbReference>
<feature type="domain" description="Putative sensor" evidence="12">
    <location>
        <begin position="28"/>
        <end position="204"/>
    </location>
</feature>
<gene>
    <name evidence="13" type="ORF">GCM10010468_44500</name>
</gene>
<keyword evidence="9" id="KW-1133">Transmembrane helix</keyword>
<dbReference type="Pfam" id="PF02518">
    <property type="entry name" value="HATPase_c"/>
    <property type="match status" value="1"/>
</dbReference>
<protein>
    <recommendedName>
        <fullName evidence="2">histidine kinase</fullName>
        <ecNumber evidence="2">2.7.13.3</ecNumber>
    </recommendedName>
</protein>
<evidence type="ECO:0000313" key="14">
    <source>
        <dbReference type="Proteomes" id="UP001501237"/>
    </source>
</evidence>
<evidence type="ECO:0000256" key="6">
    <source>
        <dbReference type="ARBA" id="ARBA00022777"/>
    </source>
</evidence>
<keyword evidence="7" id="KW-0067">ATP-binding</keyword>
<accession>A0ABP6QDN5</accession>
<keyword evidence="6 13" id="KW-0418">Kinase</keyword>
<keyword evidence="8" id="KW-0902">Two-component regulatory system</keyword>
<evidence type="ECO:0000256" key="1">
    <source>
        <dbReference type="ARBA" id="ARBA00000085"/>
    </source>
</evidence>
<dbReference type="InterPro" id="IPR011712">
    <property type="entry name" value="Sig_transdc_His_kin_sub3_dim/P"/>
</dbReference>
<keyword evidence="4" id="KW-0808">Transferase</keyword>
<evidence type="ECO:0000256" key="4">
    <source>
        <dbReference type="ARBA" id="ARBA00022679"/>
    </source>
</evidence>
<feature type="transmembrane region" description="Helical" evidence="9">
    <location>
        <begin position="25"/>
        <end position="45"/>
    </location>
</feature>
<dbReference type="InterPro" id="IPR025828">
    <property type="entry name" value="Put_sensor_dom"/>
</dbReference>
<dbReference type="CDD" id="cd16917">
    <property type="entry name" value="HATPase_UhpB-NarQ-NarX-like"/>
    <property type="match status" value="1"/>
</dbReference>
<dbReference type="PANTHER" id="PTHR24421">
    <property type="entry name" value="NITRATE/NITRITE SENSOR PROTEIN NARX-RELATED"/>
    <property type="match status" value="1"/>
</dbReference>
<sequence length="418" mass="43707">MKANELPGIIRLWAKGPIAGETWRATAHLLLGAPVAVGGAVQLLLLASPAMLVVTVPLALLMVFPASWWIADVQRSRFSALLGVEIVLPGRDSAEGFWERLTAEAADQRTWRRISFHLLASVTETAAAFVIAASWSLALGMVSLPVVVAIAPDLAPPAGVHGFDLHRAEALGAIGAAGFALVFLTPWLARALASLDVATARALLEPDRTAALSHRVEALTSSRTAVVDAADAERRRIERDLHDGTQQRLVALAMNLGMIRASHPELPEIAEAHEEAKLTLAELRDFVRGLHPAVLNDRGLDAALSGIAARSPVPVTLHVDLPGRPDATLEAVAYFVVSEALANAAKHASASRAGVAVVRDGGLIRVTVTDDGVGGAHLGKGSGLRGLQQRVASVDGVLSVHSPVGGPTEILAELPCAS</sequence>
<proteinExistence type="predicted"/>
<dbReference type="InterPro" id="IPR036890">
    <property type="entry name" value="HATPase_C_sf"/>
</dbReference>
<reference evidence="14" key="1">
    <citation type="journal article" date="2019" name="Int. J. Syst. Evol. Microbiol.">
        <title>The Global Catalogue of Microorganisms (GCM) 10K type strain sequencing project: providing services to taxonomists for standard genome sequencing and annotation.</title>
        <authorList>
            <consortium name="The Broad Institute Genomics Platform"/>
            <consortium name="The Broad Institute Genome Sequencing Center for Infectious Disease"/>
            <person name="Wu L."/>
            <person name="Ma J."/>
        </authorList>
    </citation>
    <scope>NUCLEOTIDE SEQUENCE [LARGE SCALE GENOMIC DNA]</scope>
    <source>
        <strain evidence="14">JCM 9377</strain>
    </source>
</reference>
<feature type="domain" description="Histidine kinase/HSP90-like ATPase" evidence="10">
    <location>
        <begin position="334"/>
        <end position="416"/>
    </location>
</feature>
<dbReference type="InterPro" id="IPR050482">
    <property type="entry name" value="Sensor_HK_TwoCompSys"/>
</dbReference>
<evidence type="ECO:0000259" key="12">
    <source>
        <dbReference type="Pfam" id="PF13796"/>
    </source>
</evidence>
<keyword evidence="14" id="KW-1185">Reference proteome</keyword>
<feature type="transmembrane region" description="Helical" evidence="9">
    <location>
        <begin position="118"/>
        <end position="150"/>
    </location>
</feature>